<dbReference type="EMBL" id="JXJN01019458">
    <property type="status" value="NOT_ANNOTATED_CDS"/>
    <property type="molecule type" value="Genomic_DNA"/>
</dbReference>
<dbReference type="Proteomes" id="UP000092460">
    <property type="component" value="Unassembled WGS sequence"/>
</dbReference>
<sequence>MAICYYNLRYLRRHQSIVNLFLEPGKASEALLYQPAIAPIYALLQEYIHRSPQTLYIFLLFDWSLSQTPTQKSNKIIFIGLTIIAFKLPLKSWFAYTLKKIKILTRAMMIMKCEHFYNTNQNIFKLIFLPAMTNNNNNNNSVFTCIASSSVVSSPTKTTFTFFDQSSPNCSLSKNTEASPLFQTTGGLASMASCAALAV</sequence>
<dbReference type="EnsemblMetazoa" id="GPPI038864-RA">
    <property type="protein sequence ID" value="GPPI038864-PA"/>
    <property type="gene ID" value="GPPI038864"/>
</dbReference>
<keyword evidence="3" id="KW-1185">Reference proteome</keyword>
<dbReference type="EMBL" id="JXJN01019456">
    <property type="status" value="NOT_ANNOTATED_CDS"/>
    <property type="molecule type" value="Genomic_DNA"/>
</dbReference>
<organism evidence="2 3">
    <name type="scientific">Glossina palpalis gambiensis</name>
    <dbReference type="NCBI Taxonomy" id="67801"/>
    <lineage>
        <taxon>Eukaryota</taxon>
        <taxon>Metazoa</taxon>
        <taxon>Ecdysozoa</taxon>
        <taxon>Arthropoda</taxon>
        <taxon>Hexapoda</taxon>
        <taxon>Insecta</taxon>
        <taxon>Pterygota</taxon>
        <taxon>Neoptera</taxon>
        <taxon>Endopterygota</taxon>
        <taxon>Diptera</taxon>
        <taxon>Brachycera</taxon>
        <taxon>Muscomorpha</taxon>
        <taxon>Hippoboscoidea</taxon>
        <taxon>Glossinidae</taxon>
        <taxon>Glossina</taxon>
    </lineage>
</organism>
<reference evidence="2" key="2">
    <citation type="submission" date="2020-05" db="UniProtKB">
        <authorList>
            <consortium name="EnsemblMetazoa"/>
        </authorList>
    </citation>
    <scope>IDENTIFICATION</scope>
    <source>
        <strain evidence="2">IAEA</strain>
    </source>
</reference>
<keyword evidence="1" id="KW-0472">Membrane</keyword>
<protein>
    <submittedName>
        <fullName evidence="2">Uncharacterized protein</fullName>
    </submittedName>
</protein>
<proteinExistence type="predicted"/>
<feature type="transmembrane region" description="Helical" evidence="1">
    <location>
        <begin position="76"/>
        <end position="98"/>
    </location>
</feature>
<dbReference type="VEuPathDB" id="VectorBase:GPPI038864"/>
<evidence type="ECO:0000313" key="3">
    <source>
        <dbReference type="Proteomes" id="UP000092460"/>
    </source>
</evidence>
<accession>A0A1B0BS41</accession>
<dbReference type="AlphaFoldDB" id="A0A1B0BS41"/>
<evidence type="ECO:0000256" key="1">
    <source>
        <dbReference type="SAM" id="Phobius"/>
    </source>
</evidence>
<keyword evidence="1" id="KW-0812">Transmembrane</keyword>
<keyword evidence="1" id="KW-1133">Transmembrane helix</keyword>
<dbReference type="EMBL" id="JXJN01019457">
    <property type="status" value="NOT_ANNOTATED_CDS"/>
    <property type="molecule type" value="Genomic_DNA"/>
</dbReference>
<name>A0A1B0BS41_9MUSC</name>
<evidence type="ECO:0000313" key="2">
    <source>
        <dbReference type="EnsemblMetazoa" id="GPPI038864-PA"/>
    </source>
</evidence>
<reference evidence="3" key="1">
    <citation type="submission" date="2015-01" db="EMBL/GenBank/DDBJ databases">
        <authorList>
            <person name="Aksoy S."/>
            <person name="Warren W."/>
            <person name="Wilson R.K."/>
        </authorList>
    </citation>
    <scope>NUCLEOTIDE SEQUENCE [LARGE SCALE GENOMIC DNA]</scope>
    <source>
        <strain evidence="3">IAEA</strain>
    </source>
</reference>